<evidence type="ECO:0000313" key="2">
    <source>
        <dbReference type="EMBL" id="NID15061.1"/>
    </source>
</evidence>
<dbReference type="Pfam" id="PF25559">
    <property type="entry name" value="DUF7931"/>
    <property type="match status" value="1"/>
</dbReference>
<gene>
    <name evidence="2" type="ORF">HBF32_06205</name>
</gene>
<protein>
    <recommendedName>
        <fullName evidence="1">DUF7931 domain-containing protein</fullName>
    </recommendedName>
</protein>
<reference evidence="2 3" key="1">
    <citation type="journal article" date="2006" name="Int. J. Syst. Evol. Microbiol.">
        <title>Dyella yeojuensis sp. nov., isolated from greenhouse soil in Korea.</title>
        <authorList>
            <person name="Kim B.Y."/>
            <person name="Weon H.Y."/>
            <person name="Lee K.H."/>
            <person name="Seok S.J."/>
            <person name="Kwon S.W."/>
            <person name="Go S.J."/>
            <person name="Stackebrandt E."/>
        </authorList>
    </citation>
    <scope>NUCLEOTIDE SEQUENCE [LARGE SCALE GENOMIC DNA]</scope>
    <source>
        <strain evidence="2 3">DSM 17673</strain>
    </source>
</reference>
<dbReference type="RefSeq" id="WP_166698838.1">
    <property type="nucleotide sequence ID" value="NZ_JAAQTL010000001.1"/>
</dbReference>
<proteinExistence type="predicted"/>
<dbReference type="InterPro" id="IPR057691">
    <property type="entry name" value="DUF7931"/>
</dbReference>
<evidence type="ECO:0000259" key="1">
    <source>
        <dbReference type="Pfam" id="PF25559"/>
    </source>
</evidence>
<sequence>MTDPADMLLTADDRVGLEAAHVRLLAGARHRLCIYLPALEPGLLEGDAAQAELRRIATSGRQAQIRVLTHDAERAHRDGHRLLALAQRLPTAVAIRVPTEEAHLRYGSAFVTDQAGGFLFRPVASRYDARGALDAPGETSRLTAYFEEVWERAEPAWQIRPLGI</sequence>
<feature type="domain" description="DUF7931" evidence="1">
    <location>
        <begin position="18"/>
        <end position="162"/>
    </location>
</feature>
<keyword evidence="3" id="KW-1185">Reference proteome</keyword>
<organism evidence="2 3">
    <name type="scientific">Luteibacter yeojuensis</name>
    <dbReference type="NCBI Taxonomy" id="345309"/>
    <lineage>
        <taxon>Bacteria</taxon>
        <taxon>Pseudomonadati</taxon>
        <taxon>Pseudomonadota</taxon>
        <taxon>Gammaproteobacteria</taxon>
        <taxon>Lysobacterales</taxon>
        <taxon>Rhodanobacteraceae</taxon>
        <taxon>Luteibacter</taxon>
    </lineage>
</organism>
<dbReference type="Proteomes" id="UP000518878">
    <property type="component" value="Unassembled WGS sequence"/>
</dbReference>
<dbReference type="EMBL" id="JAAQTL010000001">
    <property type="protein sequence ID" value="NID15061.1"/>
    <property type="molecule type" value="Genomic_DNA"/>
</dbReference>
<name>A0A7X5TP30_9GAMM</name>
<accession>A0A7X5TP30</accession>
<evidence type="ECO:0000313" key="3">
    <source>
        <dbReference type="Proteomes" id="UP000518878"/>
    </source>
</evidence>
<comment type="caution">
    <text evidence="2">The sequence shown here is derived from an EMBL/GenBank/DDBJ whole genome shotgun (WGS) entry which is preliminary data.</text>
</comment>
<dbReference type="AlphaFoldDB" id="A0A7X5TP30"/>